<organism evidence="2 3">
    <name type="scientific">Dreissena polymorpha</name>
    <name type="common">Zebra mussel</name>
    <name type="synonym">Mytilus polymorpha</name>
    <dbReference type="NCBI Taxonomy" id="45954"/>
    <lineage>
        <taxon>Eukaryota</taxon>
        <taxon>Metazoa</taxon>
        <taxon>Spiralia</taxon>
        <taxon>Lophotrochozoa</taxon>
        <taxon>Mollusca</taxon>
        <taxon>Bivalvia</taxon>
        <taxon>Autobranchia</taxon>
        <taxon>Heteroconchia</taxon>
        <taxon>Euheterodonta</taxon>
        <taxon>Imparidentia</taxon>
        <taxon>Neoheterodontei</taxon>
        <taxon>Myida</taxon>
        <taxon>Dreissenoidea</taxon>
        <taxon>Dreissenidae</taxon>
        <taxon>Dreissena</taxon>
    </lineage>
</organism>
<comment type="caution">
    <text evidence="2">The sequence shown here is derived from an EMBL/GenBank/DDBJ whole genome shotgun (WGS) entry which is preliminary data.</text>
</comment>
<evidence type="ECO:0000313" key="2">
    <source>
        <dbReference type="EMBL" id="KAH3704797.1"/>
    </source>
</evidence>
<dbReference type="Proteomes" id="UP000828390">
    <property type="component" value="Unassembled WGS sequence"/>
</dbReference>
<name>A0A9D3YPS6_DREPO</name>
<dbReference type="PROSITE" id="PS50041">
    <property type="entry name" value="C_TYPE_LECTIN_2"/>
    <property type="match status" value="1"/>
</dbReference>
<dbReference type="AlphaFoldDB" id="A0A9D3YPS6"/>
<accession>A0A9D3YPS6</accession>
<dbReference type="Gene3D" id="3.10.100.10">
    <property type="entry name" value="Mannose-Binding Protein A, subunit A"/>
    <property type="match status" value="1"/>
</dbReference>
<evidence type="ECO:0000313" key="3">
    <source>
        <dbReference type="Proteomes" id="UP000828390"/>
    </source>
</evidence>
<gene>
    <name evidence="2" type="ORF">DPMN_079858</name>
</gene>
<dbReference type="InterPro" id="IPR016186">
    <property type="entry name" value="C-type_lectin-like/link_sf"/>
</dbReference>
<dbReference type="SUPFAM" id="SSF56436">
    <property type="entry name" value="C-type lectin-like"/>
    <property type="match status" value="1"/>
</dbReference>
<protein>
    <recommendedName>
        <fullName evidence="1">C-type lectin domain-containing protein</fullName>
    </recommendedName>
</protein>
<evidence type="ECO:0000259" key="1">
    <source>
        <dbReference type="PROSITE" id="PS50041"/>
    </source>
</evidence>
<dbReference type="InterPro" id="IPR001304">
    <property type="entry name" value="C-type_lectin-like"/>
</dbReference>
<dbReference type="EMBL" id="JAIWYP010000015">
    <property type="protein sequence ID" value="KAH3704797.1"/>
    <property type="molecule type" value="Genomic_DNA"/>
</dbReference>
<dbReference type="Pfam" id="PF00059">
    <property type="entry name" value="Lectin_C"/>
    <property type="match status" value="1"/>
</dbReference>
<keyword evidence="3" id="KW-1185">Reference proteome</keyword>
<proteinExistence type="predicted"/>
<sequence length="90" mass="10576">MTVFQDLKPDVSISEWWIGMIDVMNSSIYTWLDGNMRTFSKFSWEPHEPYTSCAQEKVTHYEWFETPCAHVKNVMCKKTAGPISQNLRHC</sequence>
<feature type="domain" description="C-type lectin" evidence="1">
    <location>
        <begin position="17"/>
        <end position="77"/>
    </location>
</feature>
<dbReference type="InterPro" id="IPR016187">
    <property type="entry name" value="CTDL_fold"/>
</dbReference>
<reference evidence="2" key="1">
    <citation type="journal article" date="2019" name="bioRxiv">
        <title>The Genome of the Zebra Mussel, Dreissena polymorpha: A Resource for Invasive Species Research.</title>
        <authorList>
            <person name="McCartney M.A."/>
            <person name="Auch B."/>
            <person name="Kono T."/>
            <person name="Mallez S."/>
            <person name="Zhang Y."/>
            <person name="Obille A."/>
            <person name="Becker A."/>
            <person name="Abrahante J.E."/>
            <person name="Garbe J."/>
            <person name="Badalamenti J.P."/>
            <person name="Herman A."/>
            <person name="Mangelson H."/>
            <person name="Liachko I."/>
            <person name="Sullivan S."/>
            <person name="Sone E.D."/>
            <person name="Koren S."/>
            <person name="Silverstein K.A.T."/>
            <person name="Beckman K.B."/>
            <person name="Gohl D.M."/>
        </authorList>
    </citation>
    <scope>NUCLEOTIDE SEQUENCE</scope>
    <source>
        <strain evidence="2">Duluth1</strain>
        <tissue evidence="2">Whole animal</tissue>
    </source>
</reference>
<dbReference type="CDD" id="cd00037">
    <property type="entry name" value="CLECT"/>
    <property type="match status" value="1"/>
</dbReference>
<reference evidence="2" key="2">
    <citation type="submission" date="2020-11" db="EMBL/GenBank/DDBJ databases">
        <authorList>
            <person name="McCartney M.A."/>
            <person name="Auch B."/>
            <person name="Kono T."/>
            <person name="Mallez S."/>
            <person name="Becker A."/>
            <person name="Gohl D.M."/>
            <person name="Silverstein K.A.T."/>
            <person name="Koren S."/>
            <person name="Bechman K.B."/>
            <person name="Herman A."/>
            <person name="Abrahante J.E."/>
            <person name="Garbe J."/>
        </authorList>
    </citation>
    <scope>NUCLEOTIDE SEQUENCE</scope>
    <source>
        <strain evidence="2">Duluth1</strain>
        <tissue evidence="2">Whole animal</tissue>
    </source>
</reference>